<protein>
    <recommendedName>
        <fullName evidence="2">DUF7903 domain-containing protein</fullName>
    </recommendedName>
</protein>
<feature type="compositionally biased region" description="Polar residues" evidence="1">
    <location>
        <begin position="1"/>
        <end position="14"/>
    </location>
</feature>
<gene>
    <name evidence="3" type="ORF">RDI58_010896</name>
</gene>
<evidence type="ECO:0000313" key="4">
    <source>
        <dbReference type="Proteomes" id="UP001371456"/>
    </source>
</evidence>
<dbReference type="PANTHER" id="PTHR35481">
    <property type="entry name" value="DNA-DIRECTED RNA POLYMERASE SUBUNIT ALPHA"/>
    <property type="match status" value="1"/>
</dbReference>
<keyword evidence="4" id="KW-1185">Reference proteome</keyword>
<dbReference type="PANTHER" id="PTHR35481:SF4">
    <property type="match status" value="1"/>
</dbReference>
<comment type="caution">
    <text evidence="3">The sequence shown here is derived from an EMBL/GenBank/DDBJ whole genome shotgun (WGS) entry which is preliminary data.</text>
</comment>
<organism evidence="3 4">
    <name type="scientific">Solanum bulbocastanum</name>
    <name type="common">Wild potato</name>
    <dbReference type="NCBI Taxonomy" id="147425"/>
    <lineage>
        <taxon>Eukaryota</taxon>
        <taxon>Viridiplantae</taxon>
        <taxon>Streptophyta</taxon>
        <taxon>Embryophyta</taxon>
        <taxon>Tracheophyta</taxon>
        <taxon>Spermatophyta</taxon>
        <taxon>Magnoliopsida</taxon>
        <taxon>eudicotyledons</taxon>
        <taxon>Gunneridae</taxon>
        <taxon>Pentapetalae</taxon>
        <taxon>asterids</taxon>
        <taxon>lamiids</taxon>
        <taxon>Solanales</taxon>
        <taxon>Solanaceae</taxon>
        <taxon>Solanoideae</taxon>
        <taxon>Solaneae</taxon>
        <taxon>Solanum</taxon>
    </lineage>
</organism>
<accession>A0AAN8YGF2</accession>
<dbReference type="EMBL" id="JBANQN010000004">
    <property type="protein sequence ID" value="KAK6791815.1"/>
    <property type="molecule type" value="Genomic_DNA"/>
</dbReference>
<reference evidence="3 4" key="1">
    <citation type="submission" date="2024-02" db="EMBL/GenBank/DDBJ databases">
        <title>de novo genome assembly of Solanum bulbocastanum strain 11H21.</title>
        <authorList>
            <person name="Hosaka A.J."/>
        </authorList>
    </citation>
    <scope>NUCLEOTIDE SEQUENCE [LARGE SCALE GENOMIC DNA]</scope>
    <source>
        <tissue evidence="3">Young leaves</tissue>
    </source>
</reference>
<dbReference type="InterPro" id="IPR057225">
    <property type="entry name" value="DUF7903"/>
</dbReference>
<feature type="domain" description="DUF7903" evidence="2">
    <location>
        <begin position="43"/>
        <end position="159"/>
    </location>
</feature>
<dbReference type="Proteomes" id="UP001371456">
    <property type="component" value="Unassembled WGS sequence"/>
</dbReference>
<dbReference type="Pfam" id="PF25475">
    <property type="entry name" value="DUF7903"/>
    <property type="match status" value="2"/>
</dbReference>
<evidence type="ECO:0000259" key="2">
    <source>
        <dbReference type="Pfam" id="PF25475"/>
    </source>
</evidence>
<feature type="region of interest" description="Disordered" evidence="1">
    <location>
        <begin position="1"/>
        <end position="21"/>
    </location>
</feature>
<evidence type="ECO:0000256" key="1">
    <source>
        <dbReference type="SAM" id="MobiDB-lite"/>
    </source>
</evidence>
<evidence type="ECO:0000313" key="3">
    <source>
        <dbReference type="EMBL" id="KAK6791815.1"/>
    </source>
</evidence>
<name>A0AAN8YGF2_SOLBU</name>
<sequence>MCSIELNSPSSSRAATDHSERHVLHSTAQEAHERFARKEKYLGGILYAHAVDRKWFPVGLTDDSQCEAPTCFYGPISGENPISLVLMQGCSEGTNELMDEPWLLVAKSVMKDLLLSFQHVKCEMKGSNMEELKPTLVACFGKILFRGISANSQESLKSNPLGNLAVEKLGLEYVEEKELYYVKLSDNLRSDSTAACKCTVIKDQGKIQLHKSEVNQVCNMVADMSCLGKSLRLEDEEINGINNLIGSAILDSEVKGGLRWPFGEDSLGSQYAVIDVWHTTAKSYENLSIRFKLRHPD</sequence>
<dbReference type="AlphaFoldDB" id="A0AAN8YGF2"/>
<feature type="domain" description="DUF7903" evidence="2">
    <location>
        <begin position="164"/>
        <end position="297"/>
    </location>
</feature>
<proteinExistence type="predicted"/>